<organism evidence="1 2">
    <name type="scientific">Glossina palpalis gambiensis</name>
    <dbReference type="NCBI Taxonomy" id="67801"/>
    <lineage>
        <taxon>Eukaryota</taxon>
        <taxon>Metazoa</taxon>
        <taxon>Ecdysozoa</taxon>
        <taxon>Arthropoda</taxon>
        <taxon>Hexapoda</taxon>
        <taxon>Insecta</taxon>
        <taxon>Pterygota</taxon>
        <taxon>Neoptera</taxon>
        <taxon>Endopterygota</taxon>
        <taxon>Diptera</taxon>
        <taxon>Brachycera</taxon>
        <taxon>Muscomorpha</taxon>
        <taxon>Hippoboscoidea</taxon>
        <taxon>Glossinidae</taxon>
        <taxon>Glossina</taxon>
    </lineage>
</organism>
<keyword evidence="2" id="KW-1185">Reference proteome</keyword>
<reference evidence="2" key="1">
    <citation type="submission" date="2015-01" db="EMBL/GenBank/DDBJ databases">
        <authorList>
            <person name="Aksoy S."/>
            <person name="Warren W."/>
            <person name="Wilson R.K."/>
        </authorList>
    </citation>
    <scope>NUCLEOTIDE SEQUENCE [LARGE SCALE GENOMIC DNA]</scope>
    <source>
        <strain evidence="2">IAEA</strain>
    </source>
</reference>
<evidence type="ECO:0000313" key="1">
    <source>
        <dbReference type="EnsemblMetazoa" id="GPPI022153-PA"/>
    </source>
</evidence>
<sequence>MELPLCCTSRPFTIFSMLFNSVGELVRFSRDGGVVGDIEIGRVFGVVFAFNLVGLSTPKQCAKLTLFGICEYNSPVSRDMEKARGNLGL</sequence>
<reference evidence="1" key="2">
    <citation type="submission" date="2020-05" db="UniProtKB">
        <authorList>
            <consortium name="EnsemblMetazoa"/>
        </authorList>
    </citation>
    <scope>IDENTIFICATION</scope>
    <source>
        <strain evidence="1">IAEA</strain>
    </source>
</reference>
<dbReference type="EMBL" id="JXJN01009887">
    <property type="status" value="NOT_ANNOTATED_CDS"/>
    <property type="molecule type" value="Genomic_DNA"/>
</dbReference>
<dbReference type="EnsemblMetazoa" id="GPPI022153-RA">
    <property type="protein sequence ID" value="GPPI022153-PA"/>
    <property type="gene ID" value="GPPI022153"/>
</dbReference>
<dbReference type="VEuPathDB" id="VectorBase:GPPI022153"/>
<accession>A0A1B0B8C2</accession>
<dbReference type="Proteomes" id="UP000092460">
    <property type="component" value="Unassembled WGS sequence"/>
</dbReference>
<proteinExistence type="predicted"/>
<evidence type="ECO:0000313" key="2">
    <source>
        <dbReference type="Proteomes" id="UP000092460"/>
    </source>
</evidence>
<dbReference type="AlphaFoldDB" id="A0A1B0B8C2"/>
<protein>
    <submittedName>
        <fullName evidence="1">Uncharacterized protein</fullName>
    </submittedName>
</protein>
<name>A0A1B0B8C2_9MUSC</name>